<keyword evidence="4" id="KW-1185">Reference proteome</keyword>
<dbReference type="SUPFAM" id="SSF53383">
    <property type="entry name" value="PLP-dependent transferases"/>
    <property type="match status" value="1"/>
</dbReference>
<dbReference type="OrthoDB" id="2372466at2759"/>
<protein>
    <recommendedName>
        <fullName evidence="2">HMG box domain-containing protein</fullName>
    </recommendedName>
</protein>
<dbReference type="InterPro" id="IPR015422">
    <property type="entry name" value="PyrdxlP-dep_Trfase_small"/>
</dbReference>
<feature type="domain" description="HMG box" evidence="2">
    <location>
        <begin position="33"/>
        <end position="91"/>
    </location>
</feature>
<evidence type="ECO:0000259" key="2">
    <source>
        <dbReference type="Pfam" id="PF00505"/>
    </source>
</evidence>
<dbReference type="SUPFAM" id="SSF47095">
    <property type="entry name" value="HMG-box"/>
    <property type="match status" value="1"/>
</dbReference>
<reference evidence="3 4" key="1">
    <citation type="submission" date="2018-08" db="EMBL/GenBank/DDBJ databases">
        <title>Genome and evolution of the arbuscular mycorrhizal fungus Diversispora epigaea (formerly Glomus versiforme) and its bacterial endosymbionts.</title>
        <authorList>
            <person name="Sun X."/>
            <person name="Fei Z."/>
            <person name="Harrison M."/>
        </authorList>
    </citation>
    <scope>NUCLEOTIDE SEQUENCE [LARGE SCALE GENOMIC DNA]</scope>
    <source>
        <strain evidence="3 4">IT104</strain>
    </source>
</reference>
<dbReference type="STRING" id="1348612.A0A397JFW2"/>
<dbReference type="InterPro" id="IPR015424">
    <property type="entry name" value="PyrdxlP-dep_Trfase"/>
</dbReference>
<gene>
    <name evidence="3" type="ORF">Glove_74g126</name>
</gene>
<dbReference type="Gene3D" id="3.90.1150.10">
    <property type="entry name" value="Aspartate Aminotransferase, domain 1"/>
    <property type="match status" value="1"/>
</dbReference>
<dbReference type="AlphaFoldDB" id="A0A397JFW2"/>
<name>A0A397JFW2_9GLOM</name>
<dbReference type="GO" id="GO:0055129">
    <property type="term" value="P:L-proline biosynthetic process"/>
    <property type="evidence" value="ECO:0007669"/>
    <property type="project" value="UniProtKB-UniPathway"/>
</dbReference>
<comment type="caution">
    <text evidence="3">The sequence shown here is derived from an EMBL/GenBank/DDBJ whole genome shotgun (WGS) entry which is preliminary data.</text>
</comment>
<dbReference type="Proteomes" id="UP000266861">
    <property type="component" value="Unassembled WGS sequence"/>
</dbReference>
<evidence type="ECO:0000256" key="1">
    <source>
        <dbReference type="SAM" id="MobiDB-lite"/>
    </source>
</evidence>
<sequence length="423" mass="48720">MHLIKVQFPPRVTVEEIVQKQLNNNIKNVNHTVNSFIIYRREFNREIRESRFKFKLKEISTLAAVSWKTEPKYIKDHYKKMAKDVKKCFEKWVQSTCFIDSNKKSNRKKKKIATSSNISFNNDSPSSNHPSQNQNHTYTNESISPIAMGSNNPQALIPLLNNHVNTDEFINPIATDGKISPYTSNSPFILLLNQPSKTQNCVNINEDEFFINYYPYFFHTSISGQLSQYLVSRDFNSPVNGRDTADANMETVKKFRDMNISPTKWGISKKNNHKCIKNDSFAFYTRINSTCLAIRHSIQFNSFKDLEEALENMVPCDRIFKHDGIKADITFLGKALSGGVYPASAIKKLCYVSNPEKMVQLDFYLFKLVRERKLLNALVIDENKSNKTAWQICLLLKSRGLLARPTHQNVIRLTPGLNITEEL</sequence>
<dbReference type="Gene3D" id="1.10.30.10">
    <property type="entry name" value="High mobility group box domain"/>
    <property type="match status" value="1"/>
</dbReference>
<evidence type="ECO:0000313" key="4">
    <source>
        <dbReference type="Proteomes" id="UP000266861"/>
    </source>
</evidence>
<accession>A0A397JFW2</accession>
<dbReference type="EMBL" id="PQFF01000070">
    <property type="protein sequence ID" value="RHZ84856.1"/>
    <property type="molecule type" value="Genomic_DNA"/>
</dbReference>
<dbReference type="UniPathway" id="UPA00098">
    <property type="reaction ID" value="UER00358"/>
</dbReference>
<evidence type="ECO:0000313" key="3">
    <source>
        <dbReference type="EMBL" id="RHZ84856.1"/>
    </source>
</evidence>
<feature type="region of interest" description="Disordered" evidence="1">
    <location>
        <begin position="108"/>
        <end position="145"/>
    </location>
</feature>
<dbReference type="InterPro" id="IPR036910">
    <property type="entry name" value="HMG_box_dom_sf"/>
</dbReference>
<feature type="compositionally biased region" description="Low complexity" evidence="1">
    <location>
        <begin position="119"/>
        <end position="136"/>
    </location>
</feature>
<dbReference type="Pfam" id="PF00505">
    <property type="entry name" value="HMG_box"/>
    <property type="match status" value="1"/>
</dbReference>
<dbReference type="InterPro" id="IPR009071">
    <property type="entry name" value="HMG_box_dom"/>
</dbReference>
<organism evidence="3 4">
    <name type="scientific">Diversispora epigaea</name>
    <dbReference type="NCBI Taxonomy" id="1348612"/>
    <lineage>
        <taxon>Eukaryota</taxon>
        <taxon>Fungi</taxon>
        <taxon>Fungi incertae sedis</taxon>
        <taxon>Mucoromycota</taxon>
        <taxon>Glomeromycotina</taxon>
        <taxon>Glomeromycetes</taxon>
        <taxon>Diversisporales</taxon>
        <taxon>Diversisporaceae</taxon>
        <taxon>Diversispora</taxon>
    </lineage>
</organism>
<proteinExistence type="predicted"/>